<dbReference type="RefSeq" id="WP_189090169.1">
    <property type="nucleotide sequence ID" value="NZ_BMQL01000010.1"/>
</dbReference>
<dbReference type="InterPro" id="IPR049796">
    <property type="entry name" value="CdiI_Ct-like"/>
</dbReference>
<accession>A0A918F4Z4</accession>
<name>A0A918F4Z4_9DEIO</name>
<gene>
    <name evidence="1" type="ORF">GCM10008957_21330</name>
</gene>
<dbReference type="EMBL" id="BMQL01000010">
    <property type="protein sequence ID" value="GGR08329.1"/>
    <property type="molecule type" value="Genomic_DNA"/>
</dbReference>
<dbReference type="AlphaFoldDB" id="A0A918F4Z4"/>
<sequence>MSVGEHLKDGHLKYVELEPLSRQAAEEALHLADEAGTVRLLLRLANTEGDWEWTQNLCLAYTASPLPEIRRAAVQALGDVARVHGQLDVVKVKAALQSLWQHPELRGTIEDALGDIAVYLPERPAEG</sequence>
<protein>
    <recommendedName>
        <fullName evidence="3">HEAT repeat domain-containing protein</fullName>
    </recommendedName>
</protein>
<evidence type="ECO:0008006" key="3">
    <source>
        <dbReference type="Google" id="ProtNLM"/>
    </source>
</evidence>
<evidence type="ECO:0000313" key="2">
    <source>
        <dbReference type="Proteomes" id="UP000603865"/>
    </source>
</evidence>
<comment type="caution">
    <text evidence="1">The sequence shown here is derived from an EMBL/GenBank/DDBJ whole genome shotgun (WGS) entry which is preliminary data.</text>
</comment>
<reference evidence="1" key="1">
    <citation type="journal article" date="2014" name="Int. J. Syst. Evol. Microbiol.">
        <title>Complete genome sequence of Corynebacterium casei LMG S-19264T (=DSM 44701T), isolated from a smear-ripened cheese.</title>
        <authorList>
            <consortium name="US DOE Joint Genome Institute (JGI-PGF)"/>
            <person name="Walter F."/>
            <person name="Albersmeier A."/>
            <person name="Kalinowski J."/>
            <person name="Ruckert C."/>
        </authorList>
    </citation>
    <scope>NUCLEOTIDE SEQUENCE</scope>
    <source>
        <strain evidence="1">JCM 31311</strain>
    </source>
</reference>
<reference evidence="1" key="2">
    <citation type="submission" date="2020-09" db="EMBL/GenBank/DDBJ databases">
        <authorList>
            <person name="Sun Q."/>
            <person name="Ohkuma M."/>
        </authorList>
    </citation>
    <scope>NUCLEOTIDE SEQUENCE</scope>
    <source>
        <strain evidence="1">JCM 31311</strain>
    </source>
</reference>
<evidence type="ECO:0000313" key="1">
    <source>
        <dbReference type="EMBL" id="GGR08329.1"/>
    </source>
</evidence>
<organism evidence="1 2">
    <name type="scientific">Deinococcus ruber</name>
    <dbReference type="NCBI Taxonomy" id="1848197"/>
    <lineage>
        <taxon>Bacteria</taxon>
        <taxon>Thermotogati</taxon>
        <taxon>Deinococcota</taxon>
        <taxon>Deinococci</taxon>
        <taxon>Deinococcales</taxon>
        <taxon>Deinococcaceae</taxon>
        <taxon>Deinococcus</taxon>
    </lineage>
</organism>
<dbReference type="CDD" id="cd20694">
    <property type="entry name" value="CdiI_Ct-like"/>
    <property type="match status" value="1"/>
</dbReference>
<dbReference type="Proteomes" id="UP000603865">
    <property type="component" value="Unassembled WGS sequence"/>
</dbReference>
<proteinExistence type="predicted"/>
<keyword evidence="2" id="KW-1185">Reference proteome</keyword>